<evidence type="ECO:0000313" key="3">
    <source>
        <dbReference type="Proteomes" id="UP000766486"/>
    </source>
</evidence>
<comment type="caution">
    <text evidence="2">The sequence shown here is derived from an EMBL/GenBank/DDBJ whole genome shotgun (WGS) entry which is preliminary data.</text>
</comment>
<organism evidence="2 3">
    <name type="scientific">Bionectria ochroleuca</name>
    <name type="common">Gliocladium roseum</name>
    <dbReference type="NCBI Taxonomy" id="29856"/>
    <lineage>
        <taxon>Eukaryota</taxon>
        <taxon>Fungi</taxon>
        <taxon>Dikarya</taxon>
        <taxon>Ascomycota</taxon>
        <taxon>Pezizomycotina</taxon>
        <taxon>Sordariomycetes</taxon>
        <taxon>Hypocreomycetidae</taxon>
        <taxon>Hypocreales</taxon>
        <taxon>Bionectriaceae</taxon>
        <taxon>Clonostachys</taxon>
    </lineage>
</organism>
<dbReference type="EMBL" id="CABFNS010000823">
    <property type="protein sequence ID" value="VUC30707.1"/>
    <property type="molecule type" value="Genomic_DNA"/>
</dbReference>
<accession>A0ABY6UHJ8</accession>
<dbReference type="Proteomes" id="UP000766486">
    <property type="component" value="Unassembled WGS sequence"/>
</dbReference>
<gene>
    <name evidence="2" type="ORF">CLO192961_LOCUS291845</name>
</gene>
<proteinExistence type="predicted"/>
<evidence type="ECO:0000313" key="2">
    <source>
        <dbReference type="EMBL" id="VUC30707.1"/>
    </source>
</evidence>
<reference evidence="2 3" key="1">
    <citation type="submission" date="2019-06" db="EMBL/GenBank/DDBJ databases">
        <authorList>
            <person name="Broberg M."/>
        </authorList>
    </citation>
    <scope>NUCLEOTIDE SEQUENCE [LARGE SCALE GENOMIC DNA]</scope>
</reference>
<feature type="compositionally biased region" description="Gly residues" evidence="1">
    <location>
        <begin position="38"/>
        <end position="55"/>
    </location>
</feature>
<sequence length="96" mass="10338">MEDRVQPWKKWYTPMSELVNDAALTVLPVFLAGNVSGGGEKGSGGGGQSGSGGGSKDNSGAVLVNVESQRSQKQVKDRHISHCNMMIYDHFKIMIE</sequence>
<name>A0ABY6UHJ8_BIOOC</name>
<protein>
    <submittedName>
        <fullName evidence="2">Uncharacterized protein</fullName>
    </submittedName>
</protein>
<feature type="region of interest" description="Disordered" evidence="1">
    <location>
        <begin position="38"/>
        <end position="61"/>
    </location>
</feature>
<keyword evidence="3" id="KW-1185">Reference proteome</keyword>
<evidence type="ECO:0000256" key="1">
    <source>
        <dbReference type="SAM" id="MobiDB-lite"/>
    </source>
</evidence>